<dbReference type="EMBL" id="PFBU01000077">
    <property type="protein sequence ID" value="PIR77984.1"/>
    <property type="molecule type" value="Genomic_DNA"/>
</dbReference>
<feature type="transmembrane region" description="Helical" evidence="1">
    <location>
        <begin position="16"/>
        <end position="34"/>
    </location>
</feature>
<gene>
    <name evidence="2" type="ORF">COU28_04070</name>
</gene>
<feature type="transmembrane region" description="Helical" evidence="1">
    <location>
        <begin position="303"/>
        <end position="324"/>
    </location>
</feature>
<name>A0A2H0TXN2_9BACT</name>
<dbReference type="Proteomes" id="UP000230852">
    <property type="component" value="Unassembled WGS sequence"/>
</dbReference>
<evidence type="ECO:0008006" key="4">
    <source>
        <dbReference type="Google" id="ProtNLM"/>
    </source>
</evidence>
<sequence>MRILTFYKFIKERTKLSYFLLSLVISFVLFGWTVKYGFFFSDDFTWIWHGSRIANGELSALTAHMSTFYSPVLNYFYAFMGLVFGLKAGWYFLFGILVSVFTAFFVGLLVYKMTKSSFVGFVGVALCALVGGTYEPLIWIGANMHSITALFMVISTFALLSAYQKTPRVVWWLILSFVTLVLALATKEVAVVLPVILFFIAVPYLLKEKRSFFYLKNVLYWLATSAISIIYVVQQYLWQRDSIWVTQEVWKFSPSSLIRLPIILLDAFIPLKNIISSQNAIVYFVITLCLFIYSIYKFRNNKIMYIGLFWAVMTILPVVFFKTAVWWELLPSRYMYNVRIGMIIFVSAIIVELFSDLKKKKFAYSLSVFLLITSFFQTIAMFETVKKEYIYVYQTGRSLYQISLTLHEVQPSKVVVHWHGPFNNNHAHMVGAFAVISNIPEEKIVFLNKNDNYELKSNEVLLGWDDKTETYFLTKN</sequence>
<feature type="transmembrane region" description="Helical" evidence="1">
    <location>
        <begin position="336"/>
        <end position="355"/>
    </location>
</feature>
<protein>
    <recommendedName>
        <fullName evidence="4">Glycosyltransferase RgtA/B/C/D-like domain-containing protein</fullName>
    </recommendedName>
</protein>
<feature type="transmembrane region" description="Helical" evidence="1">
    <location>
        <begin position="218"/>
        <end position="238"/>
    </location>
</feature>
<dbReference type="AlphaFoldDB" id="A0A2H0TXN2"/>
<feature type="transmembrane region" description="Helical" evidence="1">
    <location>
        <begin position="118"/>
        <end position="134"/>
    </location>
</feature>
<feature type="transmembrane region" description="Helical" evidence="1">
    <location>
        <begin position="90"/>
        <end position="111"/>
    </location>
</feature>
<feature type="transmembrane region" description="Helical" evidence="1">
    <location>
        <begin position="169"/>
        <end position="185"/>
    </location>
</feature>
<evidence type="ECO:0000313" key="2">
    <source>
        <dbReference type="EMBL" id="PIR77984.1"/>
    </source>
</evidence>
<keyword evidence="1" id="KW-0812">Transmembrane</keyword>
<keyword evidence="1" id="KW-1133">Transmembrane helix</keyword>
<accession>A0A2H0TXN2</accession>
<evidence type="ECO:0000313" key="3">
    <source>
        <dbReference type="Proteomes" id="UP000230852"/>
    </source>
</evidence>
<feature type="transmembrane region" description="Helical" evidence="1">
    <location>
        <begin position="362"/>
        <end position="382"/>
    </location>
</feature>
<feature type="transmembrane region" description="Helical" evidence="1">
    <location>
        <begin position="140"/>
        <end position="162"/>
    </location>
</feature>
<proteinExistence type="predicted"/>
<feature type="transmembrane region" description="Helical" evidence="1">
    <location>
        <begin position="191"/>
        <end position="206"/>
    </location>
</feature>
<evidence type="ECO:0000256" key="1">
    <source>
        <dbReference type="SAM" id="Phobius"/>
    </source>
</evidence>
<keyword evidence="1" id="KW-0472">Membrane</keyword>
<reference evidence="3" key="1">
    <citation type="submission" date="2017-09" db="EMBL/GenBank/DDBJ databases">
        <title>Depth-based differentiation of microbial function through sediment-hosted aquifers and enrichment of novel symbionts in the deep terrestrial subsurface.</title>
        <authorList>
            <person name="Probst A.J."/>
            <person name="Ladd B."/>
            <person name="Jarett J.K."/>
            <person name="Geller-Mcgrath D.E."/>
            <person name="Sieber C.M.K."/>
            <person name="Emerson J.B."/>
            <person name="Anantharaman K."/>
            <person name="Thomas B.C."/>
            <person name="Malmstrom R."/>
            <person name="Stieglmeier M."/>
            <person name="Klingl A."/>
            <person name="Woyke T."/>
            <person name="Ryan C.M."/>
            <person name="Banfield J.F."/>
        </authorList>
    </citation>
    <scope>NUCLEOTIDE SEQUENCE [LARGE SCALE GENOMIC DNA]</scope>
</reference>
<organism evidence="2 3">
    <name type="scientific">Candidatus Magasanikbacteria bacterium CG10_big_fil_rev_8_21_14_0_10_36_16</name>
    <dbReference type="NCBI Taxonomy" id="1974645"/>
    <lineage>
        <taxon>Bacteria</taxon>
        <taxon>Candidatus Magasanikiibacteriota</taxon>
    </lineage>
</organism>
<feature type="transmembrane region" description="Helical" evidence="1">
    <location>
        <begin position="280"/>
        <end position="296"/>
    </location>
</feature>
<comment type="caution">
    <text evidence="2">The sequence shown here is derived from an EMBL/GenBank/DDBJ whole genome shotgun (WGS) entry which is preliminary data.</text>
</comment>